<dbReference type="Proteomes" id="UP000253816">
    <property type="component" value="Unassembled WGS sequence"/>
</dbReference>
<dbReference type="AlphaFoldDB" id="A0A369KI85"/>
<name>A0A369KI85_9BACT</name>
<gene>
    <name evidence="1" type="ORF">HAT2_00377</name>
</gene>
<protein>
    <submittedName>
        <fullName evidence="1">Uncharacterized protein</fullName>
    </submittedName>
</protein>
<sequence length="185" mass="20449">MACSFCISPNFVLGEAPVFSSEHDSSNTVLVPEVNEGMALLVVRKVIDVDDLMSWTRKAAEEERCLVVLLSSDISIFEKLSESGLKKLRKECHILQSEKATVGNGFSIPLDLEGEEAVAVFACPVADRNSEDLILIHWVILTGKTEVFADVMHSSTSARHFFEKLNGKLKEQVPLVETEEGAREQ</sequence>
<dbReference type="EMBL" id="QQBG01000013">
    <property type="protein sequence ID" value="RDB31503.1"/>
    <property type="molecule type" value="Genomic_DNA"/>
</dbReference>
<organism evidence="1 2">
    <name type="scientific">Candidatus Similichlamydia laticola</name>
    <dbReference type="NCBI Taxonomy" id="2170265"/>
    <lineage>
        <taxon>Bacteria</taxon>
        <taxon>Pseudomonadati</taxon>
        <taxon>Chlamydiota</taxon>
        <taxon>Chlamydiia</taxon>
        <taxon>Parachlamydiales</taxon>
        <taxon>Candidatus Parilichlamydiaceae</taxon>
        <taxon>Candidatus Similichlamydia</taxon>
    </lineage>
</organism>
<accession>A0A369KI85</accession>
<comment type="caution">
    <text evidence="1">The sequence shown here is derived from an EMBL/GenBank/DDBJ whole genome shotgun (WGS) entry which is preliminary data.</text>
</comment>
<evidence type="ECO:0000313" key="1">
    <source>
        <dbReference type="EMBL" id="RDB31503.1"/>
    </source>
</evidence>
<reference evidence="1 2" key="1">
    <citation type="submission" date="2018-07" db="EMBL/GenBank/DDBJ databases">
        <title>Comparative genomics of the Candidatus Parilichlamydiaceae reveals evidence of convergent evolution and genome reduction in the phylum Chlamydiae.</title>
        <authorList>
            <person name="Taylor-Brown A."/>
            <person name="Polkinghorne A."/>
        </authorList>
    </citation>
    <scope>NUCLEOTIDE SEQUENCE [LARGE SCALE GENOMIC DNA]</scope>
    <source>
        <strain evidence="1 2">Hat2</strain>
    </source>
</reference>
<proteinExistence type="predicted"/>
<evidence type="ECO:0000313" key="2">
    <source>
        <dbReference type="Proteomes" id="UP000253816"/>
    </source>
</evidence>
<keyword evidence="2" id="KW-1185">Reference proteome</keyword>